<dbReference type="GO" id="GO:0006284">
    <property type="term" value="P:base-excision repair"/>
    <property type="evidence" value="ECO:0007669"/>
    <property type="project" value="TreeGrafter"/>
</dbReference>
<evidence type="ECO:0000256" key="5">
    <source>
        <dbReference type="ARBA" id="ARBA00022842"/>
    </source>
</evidence>
<keyword evidence="5 7" id="KW-0460">Magnesium</keyword>
<keyword evidence="7" id="KW-0464">Manganese</keyword>
<feature type="site" description="Important for catalytic activity" evidence="8">
    <location>
        <position position="221"/>
    </location>
</feature>
<dbReference type="Gene3D" id="3.60.10.10">
    <property type="entry name" value="Endonuclease/exonuclease/phosphatase"/>
    <property type="match status" value="1"/>
</dbReference>
<evidence type="ECO:0000259" key="9">
    <source>
        <dbReference type="Pfam" id="PF03372"/>
    </source>
</evidence>
<dbReference type="InterPro" id="IPR004808">
    <property type="entry name" value="AP_endonuc_1"/>
</dbReference>
<comment type="similarity">
    <text evidence="2">Belongs to the DNA repair enzymes AP/ExoA family.</text>
</comment>
<dbReference type="GO" id="GO:0003677">
    <property type="term" value="F:DNA binding"/>
    <property type="evidence" value="ECO:0007669"/>
    <property type="project" value="InterPro"/>
</dbReference>
<dbReference type="GO" id="GO:0008081">
    <property type="term" value="F:phosphoric diester hydrolase activity"/>
    <property type="evidence" value="ECO:0007669"/>
    <property type="project" value="TreeGrafter"/>
</dbReference>
<dbReference type="AlphaFoldDB" id="A0A1G6ZV90"/>
<evidence type="ECO:0000256" key="7">
    <source>
        <dbReference type="PIRSR" id="PIRSR604808-2"/>
    </source>
</evidence>
<evidence type="ECO:0000256" key="1">
    <source>
        <dbReference type="ARBA" id="ARBA00001936"/>
    </source>
</evidence>
<evidence type="ECO:0000256" key="2">
    <source>
        <dbReference type="ARBA" id="ARBA00007092"/>
    </source>
</evidence>
<feature type="domain" description="Endonuclease/exonuclease/phosphatase" evidence="9">
    <location>
        <begin position="4"/>
        <end position="247"/>
    </location>
</feature>
<feature type="binding site" evidence="7">
    <location>
        <position position="151"/>
    </location>
    <ligand>
        <name>Mg(2+)</name>
        <dbReference type="ChEBI" id="CHEBI:18420"/>
        <label>1</label>
    </ligand>
</feature>
<feature type="binding site" evidence="7">
    <location>
        <position position="149"/>
    </location>
    <ligand>
        <name>Mg(2+)</name>
        <dbReference type="ChEBI" id="CHEBI:18420"/>
        <label>1</label>
    </ligand>
</feature>
<sequence length="255" mass="29284">MRICSFNANGLRSAASKGFFDWFGAQDIDVLCVQETKAQAAQLADPALRPAGWQAHFRDATTKKGYSGVGIYSRQAPDAVLTELGWDEFDEEGRYIEARFGDLSVVSLYFPSGSSGDERQQFKFRCMDWFGPILAEWVRSSRRYVICGDWNIVHTRRDIRNWTSNQKNSGCLPEERAWLDHLFHEQGWVDSYRHLRPEGEDYTWWSQRGAARAKNVGWRIDYQVVSPALRESLRGCAIHAEPKFSDHAPYVVDYA</sequence>
<dbReference type="PROSITE" id="PS51435">
    <property type="entry name" value="AP_NUCLEASE_F1_4"/>
    <property type="match status" value="1"/>
</dbReference>
<feature type="site" description="Interaction with DNA substrate" evidence="8">
    <location>
        <position position="247"/>
    </location>
</feature>
<dbReference type="PROSITE" id="PS00727">
    <property type="entry name" value="AP_NUCLEASE_F1_2"/>
    <property type="match status" value="1"/>
</dbReference>
<organism evidence="10 11">
    <name type="scientific">Aquimonas voraii</name>
    <dbReference type="NCBI Taxonomy" id="265719"/>
    <lineage>
        <taxon>Bacteria</taxon>
        <taxon>Pseudomonadati</taxon>
        <taxon>Pseudomonadota</taxon>
        <taxon>Gammaproteobacteria</taxon>
        <taxon>Lysobacterales</taxon>
        <taxon>Lysobacteraceae</taxon>
        <taxon>Aquimonas</taxon>
    </lineage>
</organism>
<evidence type="ECO:0000256" key="3">
    <source>
        <dbReference type="ARBA" id="ARBA00022723"/>
    </source>
</evidence>
<dbReference type="Pfam" id="PF03372">
    <property type="entry name" value="Exo_endo_phos"/>
    <property type="match status" value="1"/>
</dbReference>
<evidence type="ECO:0000256" key="4">
    <source>
        <dbReference type="ARBA" id="ARBA00022801"/>
    </source>
</evidence>
<dbReference type="OrthoDB" id="9803914at2"/>
<dbReference type="RefSeq" id="WP_091245491.1">
    <property type="nucleotide sequence ID" value="NZ_FNAG01000016.1"/>
</dbReference>
<keyword evidence="11" id="KW-1185">Reference proteome</keyword>
<feature type="binding site" evidence="7">
    <location>
        <position position="35"/>
    </location>
    <ligand>
        <name>Mg(2+)</name>
        <dbReference type="ChEBI" id="CHEBI:18420"/>
        <label>1</label>
    </ligand>
</feature>
<feature type="active site" description="Proton donor/acceptor" evidence="6">
    <location>
        <position position="149"/>
    </location>
</feature>
<evidence type="ECO:0000313" key="11">
    <source>
        <dbReference type="Proteomes" id="UP000199603"/>
    </source>
</evidence>
<dbReference type="GO" id="GO:0046872">
    <property type="term" value="F:metal ion binding"/>
    <property type="evidence" value="ECO:0007669"/>
    <property type="project" value="UniProtKB-KW"/>
</dbReference>
<dbReference type="FunFam" id="3.60.10.10:FF:000026">
    <property type="entry name" value="Exodeoxyribonuclease III"/>
    <property type="match status" value="1"/>
</dbReference>
<comment type="cofactor">
    <cofactor evidence="7">
        <name>Mg(2+)</name>
        <dbReference type="ChEBI" id="CHEBI:18420"/>
    </cofactor>
    <cofactor evidence="7">
        <name>Mn(2+)</name>
        <dbReference type="ChEBI" id="CHEBI:29035"/>
    </cofactor>
    <text evidence="7">Probably binds two magnesium or manganese ions per subunit.</text>
</comment>
<dbReference type="PANTHER" id="PTHR22748:SF6">
    <property type="entry name" value="DNA-(APURINIC OR APYRIMIDINIC SITE) ENDONUCLEASE"/>
    <property type="match status" value="1"/>
</dbReference>
<reference evidence="10 11" key="1">
    <citation type="submission" date="2016-10" db="EMBL/GenBank/DDBJ databases">
        <authorList>
            <person name="de Groot N.N."/>
        </authorList>
    </citation>
    <scope>NUCLEOTIDE SEQUENCE [LARGE SCALE GENOMIC DNA]</scope>
    <source>
        <strain evidence="10 11">DSM 16957</strain>
    </source>
</reference>
<feature type="active site" description="Proton acceptor" evidence="6">
    <location>
        <position position="247"/>
    </location>
</feature>
<feature type="binding site" evidence="7">
    <location>
        <position position="246"/>
    </location>
    <ligand>
        <name>Mg(2+)</name>
        <dbReference type="ChEBI" id="CHEBI:18420"/>
        <label>1</label>
    </ligand>
</feature>
<dbReference type="Proteomes" id="UP000199603">
    <property type="component" value="Unassembled WGS sequence"/>
</dbReference>
<dbReference type="InterPro" id="IPR005135">
    <property type="entry name" value="Endo/exonuclease/phosphatase"/>
</dbReference>
<dbReference type="GO" id="GO:0008311">
    <property type="term" value="F:double-stranded DNA 3'-5' DNA exonuclease activity"/>
    <property type="evidence" value="ECO:0007669"/>
    <property type="project" value="TreeGrafter"/>
</dbReference>
<dbReference type="NCBIfam" id="TIGR00633">
    <property type="entry name" value="xth"/>
    <property type="match status" value="1"/>
</dbReference>
<feature type="binding site" evidence="7">
    <location>
        <position position="7"/>
    </location>
    <ligand>
        <name>Mg(2+)</name>
        <dbReference type="ChEBI" id="CHEBI:18420"/>
        <label>1</label>
    </ligand>
</feature>
<dbReference type="PANTHER" id="PTHR22748">
    <property type="entry name" value="AP ENDONUCLEASE"/>
    <property type="match status" value="1"/>
</dbReference>
<proteinExistence type="inferred from homology"/>
<dbReference type="GO" id="GO:0003906">
    <property type="term" value="F:DNA-(apurinic or apyrimidinic site) endonuclease activity"/>
    <property type="evidence" value="ECO:0007669"/>
    <property type="project" value="TreeGrafter"/>
</dbReference>
<dbReference type="STRING" id="265719.SAMN04488509_11619"/>
<keyword evidence="4" id="KW-0378">Hydrolase</keyword>
<protein>
    <submittedName>
        <fullName evidence="10">Exodeoxyribonuclease-3</fullName>
    </submittedName>
</protein>
<accession>A0A1G6ZV90</accession>
<feature type="active site" evidence="6">
    <location>
        <position position="109"/>
    </location>
</feature>
<gene>
    <name evidence="10" type="ORF">SAMN04488509_11619</name>
</gene>
<dbReference type="InterPro" id="IPR020848">
    <property type="entry name" value="AP_endonuclease_F1_CS"/>
</dbReference>
<dbReference type="EMBL" id="FNAG01000016">
    <property type="protein sequence ID" value="SDE06664.1"/>
    <property type="molecule type" value="Genomic_DNA"/>
</dbReference>
<evidence type="ECO:0000256" key="6">
    <source>
        <dbReference type="PIRSR" id="PIRSR604808-1"/>
    </source>
</evidence>
<dbReference type="PROSITE" id="PS00728">
    <property type="entry name" value="AP_NUCLEASE_F1_3"/>
    <property type="match status" value="1"/>
</dbReference>
<feature type="binding site" evidence="7">
    <location>
        <position position="247"/>
    </location>
    <ligand>
        <name>Mg(2+)</name>
        <dbReference type="ChEBI" id="CHEBI:18420"/>
        <label>1</label>
    </ligand>
</feature>
<dbReference type="NCBIfam" id="TIGR00195">
    <property type="entry name" value="exoDNase_III"/>
    <property type="match status" value="1"/>
</dbReference>
<feature type="site" description="Transition state stabilizer" evidence="8">
    <location>
        <position position="151"/>
    </location>
</feature>
<dbReference type="CDD" id="cd10281">
    <property type="entry name" value="Nape_like_AP-endo"/>
    <property type="match status" value="1"/>
</dbReference>
<keyword evidence="3 7" id="KW-0479">Metal-binding</keyword>
<dbReference type="SUPFAM" id="SSF56219">
    <property type="entry name" value="DNase I-like"/>
    <property type="match status" value="1"/>
</dbReference>
<dbReference type="InterPro" id="IPR036691">
    <property type="entry name" value="Endo/exonu/phosph_ase_sf"/>
</dbReference>
<evidence type="ECO:0000256" key="8">
    <source>
        <dbReference type="PIRSR" id="PIRSR604808-3"/>
    </source>
</evidence>
<evidence type="ECO:0000313" key="10">
    <source>
        <dbReference type="EMBL" id="SDE06664.1"/>
    </source>
</evidence>
<comment type="cofactor">
    <cofactor evidence="1">
        <name>Mn(2+)</name>
        <dbReference type="ChEBI" id="CHEBI:29035"/>
    </cofactor>
</comment>
<name>A0A1G6ZV90_9GAMM</name>